<organism evidence="4 5">
    <name type="scientific">Psychroserpens algicola</name>
    <dbReference type="NCBI Taxonomy" id="1719034"/>
    <lineage>
        <taxon>Bacteria</taxon>
        <taxon>Pseudomonadati</taxon>
        <taxon>Bacteroidota</taxon>
        <taxon>Flavobacteriia</taxon>
        <taxon>Flavobacteriales</taxon>
        <taxon>Flavobacteriaceae</taxon>
        <taxon>Psychroserpens</taxon>
    </lineage>
</organism>
<reference evidence="4" key="1">
    <citation type="submission" date="2022-04" db="EMBL/GenBank/DDBJ databases">
        <authorList>
            <person name="Ren T."/>
        </authorList>
    </citation>
    <scope>NUCLEOTIDE SEQUENCE</scope>
    <source>
        <strain evidence="4">F63249</strain>
    </source>
</reference>
<evidence type="ECO:0000256" key="1">
    <source>
        <dbReference type="ARBA" id="ARBA00022729"/>
    </source>
</evidence>
<dbReference type="InterPro" id="IPR026444">
    <property type="entry name" value="Secre_tail"/>
</dbReference>
<dbReference type="RefSeq" id="WP_248411951.1">
    <property type="nucleotide sequence ID" value="NZ_JALPQF010000003.1"/>
</dbReference>
<evidence type="ECO:0000259" key="3">
    <source>
        <dbReference type="Pfam" id="PF18962"/>
    </source>
</evidence>
<sequence length="271" mass="30152">MKSLTYLCLAILCCVSTNGMSKNFNDNSPTTNSQVQRVRLDITTAMGYTRHLLLGFTPDNAASDGFDYGYDAVNGDSYDNDSSWMVGEQRCVIQGVGAFHESKTYPLGLFLSDAGNIEFSLEALEYFEQDIQVYIYDALEDTVTSISDSNFTVQMPEGNYTNRFFVAFTNDVSVMVFANQQLSVSDAIKTTPKISYINSTQELQIIASQSLDIEEIKLYSILGQNLKQWSNVKPNLSGNYSLSLSNISKGTYIVSVKTKQGKFSKRLIISQ</sequence>
<protein>
    <submittedName>
        <fullName evidence="4">T9SS type A sorting domain-containing protein</fullName>
    </submittedName>
</protein>
<keyword evidence="5" id="KW-1185">Reference proteome</keyword>
<evidence type="ECO:0000313" key="5">
    <source>
        <dbReference type="Proteomes" id="UP001203687"/>
    </source>
</evidence>
<dbReference type="NCBIfam" id="TIGR04183">
    <property type="entry name" value="Por_Secre_tail"/>
    <property type="match status" value="1"/>
</dbReference>
<gene>
    <name evidence="4" type="ORF">MUY34_03565</name>
</gene>
<evidence type="ECO:0000256" key="2">
    <source>
        <dbReference type="SAM" id="SignalP"/>
    </source>
</evidence>
<accession>A0ABT0H5M6</accession>
<name>A0ABT0H5M6_9FLAO</name>
<dbReference type="Pfam" id="PF18962">
    <property type="entry name" value="Por_Secre_tail"/>
    <property type="match status" value="1"/>
</dbReference>
<comment type="caution">
    <text evidence="4">The sequence shown here is derived from an EMBL/GenBank/DDBJ whole genome shotgun (WGS) entry which is preliminary data.</text>
</comment>
<dbReference type="Proteomes" id="UP001203687">
    <property type="component" value="Unassembled WGS sequence"/>
</dbReference>
<feature type="signal peptide" evidence="2">
    <location>
        <begin position="1"/>
        <end position="21"/>
    </location>
</feature>
<proteinExistence type="predicted"/>
<feature type="domain" description="Secretion system C-terminal sorting" evidence="3">
    <location>
        <begin position="201"/>
        <end position="269"/>
    </location>
</feature>
<keyword evidence="1 2" id="KW-0732">Signal</keyword>
<feature type="chain" id="PRO_5046702273" evidence="2">
    <location>
        <begin position="22"/>
        <end position="271"/>
    </location>
</feature>
<evidence type="ECO:0000313" key="4">
    <source>
        <dbReference type="EMBL" id="MCK8479683.1"/>
    </source>
</evidence>
<dbReference type="EMBL" id="JALPQF010000003">
    <property type="protein sequence ID" value="MCK8479683.1"/>
    <property type="molecule type" value="Genomic_DNA"/>
</dbReference>